<dbReference type="GO" id="GO:0008982">
    <property type="term" value="F:protein-N(PI)-phosphohistidine-sugar phosphotransferase activity"/>
    <property type="evidence" value="ECO:0007669"/>
    <property type="project" value="InterPro"/>
</dbReference>
<dbReference type="Pfam" id="PF02302">
    <property type="entry name" value="PTS_IIB"/>
    <property type="match status" value="1"/>
</dbReference>
<dbReference type="SUPFAM" id="SSF52794">
    <property type="entry name" value="PTS system IIB component-like"/>
    <property type="match status" value="1"/>
</dbReference>
<dbReference type="PROSITE" id="PS51099">
    <property type="entry name" value="PTS_EIIB_TYPE_2"/>
    <property type="match status" value="1"/>
</dbReference>
<accession>A0A344UWK0</accession>
<sequence length="97" mass="10424">MISKKILVCCGTGIATSVQVANKLQRMLKERGVDATMKECRAVEVPEQTLSFKPDAIVSTTVVKSPLKGVKVYRGVAFLTGVDADKLADTIAEDLKV</sequence>
<evidence type="ECO:0000313" key="4">
    <source>
        <dbReference type="Proteomes" id="UP000251995"/>
    </source>
</evidence>
<proteinExistence type="predicted"/>
<dbReference type="InterPro" id="IPR003501">
    <property type="entry name" value="PTS_EIIB_2/3"/>
</dbReference>
<dbReference type="Gene3D" id="3.40.50.2300">
    <property type="match status" value="1"/>
</dbReference>
<dbReference type="AlphaFoldDB" id="A0A344UWK0"/>
<dbReference type="OrthoDB" id="3196672at2"/>
<keyword evidence="4" id="KW-1185">Reference proteome</keyword>
<dbReference type="Proteomes" id="UP000251995">
    <property type="component" value="Chromosome"/>
</dbReference>
<protein>
    <recommendedName>
        <fullName evidence="2">PTS EIIB type-2 domain-containing protein</fullName>
    </recommendedName>
</protein>
<reference evidence="3 4" key="1">
    <citation type="submission" date="2017-12" db="EMBL/GenBank/DDBJ databases">
        <title>The whole genome sequence of the Acidipropionibacterium virtanenii sp. nov. type strain JS278.</title>
        <authorList>
            <person name="Laine P."/>
            <person name="Deptula P."/>
            <person name="Varmanen P."/>
            <person name="Auvinen P."/>
        </authorList>
    </citation>
    <scope>NUCLEOTIDE SEQUENCE [LARGE SCALE GENOMIC DNA]</scope>
    <source>
        <strain evidence="3 4">JS278</strain>
    </source>
</reference>
<feature type="domain" description="PTS EIIB type-2" evidence="2">
    <location>
        <begin position="4"/>
        <end position="97"/>
    </location>
</feature>
<evidence type="ECO:0000313" key="3">
    <source>
        <dbReference type="EMBL" id="AXE39648.1"/>
    </source>
</evidence>
<dbReference type="EMBL" id="CP025198">
    <property type="protein sequence ID" value="AXE39648.1"/>
    <property type="molecule type" value="Genomic_DNA"/>
</dbReference>
<dbReference type="CDD" id="cd05566">
    <property type="entry name" value="PTS_IIB_galactitol"/>
    <property type="match status" value="1"/>
</dbReference>
<keyword evidence="1" id="KW-0808">Transferase</keyword>
<dbReference type="InterPro" id="IPR013011">
    <property type="entry name" value="PTS_EIIB_2"/>
</dbReference>
<organism evidence="3 4">
    <name type="scientific">Acidipropionibacterium virtanenii</name>
    <dbReference type="NCBI Taxonomy" id="2057246"/>
    <lineage>
        <taxon>Bacteria</taxon>
        <taxon>Bacillati</taxon>
        <taxon>Actinomycetota</taxon>
        <taxon>Actinomycetes</taxon>
        <taxon>Propionibacteriales</taxon>
        <taxon>Propionibacteriaceae</taxon>
        <taxon>Acidipropionibacterium</taxon>
    </lineage>
</organism>
<name>A0A344UWK0_9ACTN</name>
<dbReference type="InterPro" id="IPR036095">
    <property type="entry name" value="PTS_EIIB-like_sf"/>
</dbReference>
<evidence type="ECO:0000259" key="2">
    <source>
        <dbReference type="PROSITE" id="PS51099"/>
    </source>
</evidence>
<dbReference type="RefSeq" id="WP_114045494.1">
    <property type="nucleotide sequence ID" value="NZ_CP025198.1"/>
</dbReference>
<dbReference type="GO" id="GO:0009401">
    <property type="term" value="P:phosphoenolpyruvate-dependent sugar phosphotransferase system"/>
    <property type="evidence" value="ECO:0007669"/>
    <property type="project" value="InterPro"/>
</dbReference>
<gene>
    <name evidence="3" type="ORF">JS278_02510</name>
</gene>
<evidence type="ECO:0000256" key="1">
    <source>
        <dbReference type="ARBA" id="ARBA00022679"/>
    </source>
</evidence>
<dbReference type="KEGG" id="acij:JS278_02510"/>